<dbReference type="Proteomes" id="UP000295497">
    <property type="component" value="Chromosome"/>
</dbReference>
<accession>A0A4P2QXH2</accession>
<dbReference type="Gene3D" id="3.40.30.10">
    <property type="entry name" value="Glutaredoxin"/>
    <property type="match status" value="1"/>
</dbReference>
<organism evidence="1 2">
    <name type="scientific">Sorangium cellulosum</name>
    <name type="common">Polyangium cellulosum</name>
    <dbReference type="NCBI Taxonomy" id="56"/>
    <lineage>
        <taxon>Bacteria</taxon>
        <taxon>Pseudomonadati</taxon>
        <taxon>Myxococcota</taxon>
        <taxon>Polyangia</taxon>
        <taxon>Polyangiales</taxon>
        <taxon>Polyangiaceae</taxon>
        <taxon>Sorangium</taxon>
    </lineage>
</organism>
<dbReference type="EMBL" id="CP012672">
    <property type="protein sequence ID" value="AUX34253.1"/>
    <property type="molecule type" value="Genomic_DNA"/>
</dbReference>
<evidence type="ECO:0008006" key="3">
    <source>
        <dbReference type="Google" id="ProtNLM"/>
    </source>
</evidence>
<name>A0A4P2QXH2_SORCE</name>
<dbReference type="InterPro" id="IPR036282">
    <property type="entry name" value="Glutathione-S-Trfase_C_sf"/>
</dbReference>
<dbReference type="Gene3D" id="1.20.1050.10">
    <property type="match status" value="1"/>
</dbReference>
<reference evidence="1 2" key="1">
    <citation type="submission" date="2015-09" db="EMBL/GenBank/DDBJ databases">
        <title>Sorangium comparison.</title>
        <authorList>
            <person name="Zaburannyi N."/>
            <person name="Bunk B."/>
            <person name="Overmann J."/>
            <person name="Mueller R."/>
        </authorList>
    </citation>
    <scope>NUCLEOTIDE SEQUENCE [LARGE SCALE GENOMIC DNA]</scope>
    <source>
        <strain evidence="1 2">So ce836</strain>
    </source>
</reference>
<dbReference type="SUPFAM" id="SSF47616">
    <property type="entry name" value="GST C-terminal domain-like"/>
    <property type="match status" value="1"/>
</dbReference>
<gene>
    <name evidence="1" type="ORF">SOCE836_064240</name>
</gene>
<dbReference type="AlphaFoldDB" id="A0A4P2QXH2"/>
<protein>
    <recommendedName>
        <fullName evidence="3">Glutathione S-transferase</fullName>
    </recommendedName>
</protein>
<evidence type="ECO:0000313" key="2">
    <source>
        <dbReference type="Proteomes" id="UP000295497"/>
    </source>
</evidence>
<evidence type="ECO:0000313" key="1">
    <source>
        <dbReference type="EMBL" id="AUX34253.1"/>
    </source>
</evidence>
<proteinExistence type="predicted"/>
<dbReference type="Pfam" id="PF13410">
    <property type="entry name" value="GST_C_2"/>
    <property type="match status" value="1"/>
</dbReference>
<dbReference type="InterPro" id="IPR036249">
    <property type="entry name" value="Thioredoxin-like_sf"/>
</dbReference>
<sequence length="276" mass="30026">MESAGAACKARPLGGSIVRMNPIEFVDVATAKAARGVRMVASGMVPSPWAEAAKGLFRLQGVPVRVVRFSREDAELAAWMRADNVPVVFHDDEPPRANWAAITTLAARLGPPGALLPDDLDHRARTVGLLHEIAGEEGLGWNARLLMIHASMTSEGKRGFPPPAARYLAARYGYSPALDLDRVRARIVTALSALAARLDGGRDYLDGDRPNALDVYAATFLTPLCPIPESDCPRLQPLLRQAFGTAREELGDAVPRALVEHRSRMYERHLGWPIEL</sequence>
<dbReference type="SUPFAM" id="SSF52833">
    <property type="entry name" value="Thioredoxin-like"/>
    <property type="match status" value="1"/>
</dbReference>